<dbReference type="STRING" id="1507870.A0A1V8T553"/>
<dbReference type="EMBL" id="NAJO01000016">
    <property type="protein sequence ID" value="OQO06545.1"/>
    <property type="molecule type" value="Genomic_DNA"/>
</dbReference>
<comment type="caution">
    <text evidence="1">The sequence shown here is derived from an EMBL/GenBank/DDBJ whole genome shotgun (WGS) entry which is preliminary data.</text>
</comment>
<gene>
    <name evidence="1" type="ORF">B0A48_08328</name>
</gene>
<dbReference type="InParanoid" id="A0A1V8T553"/>
<dbReference type="PANTHER" id="PTHR37540">
    <property type="entry name" value="TRANSCRIPTION FACTOR (ACR-2), PUTATIVE-RELATED-RELATED"/>
    <property type="match status" value="1"/>
</dbReference>
<accession>A0A1V8T553</accession>
<dbReference type="InterPro" id="IPR021858">
    <property type="entry name" value="Fun_TF"/>
</dbReference>
<dbReference type="PANTHER" id="PTHR37540:SF5">
    <property type="entry name" value="TRANSCRIPTION FACTOR DOMAIN-CONTAINING PROTEIN"/>
    <property type="match status" value="1"/>
</dbReference>
<evidence type="ECO:0000313" key="1">
    <source>
        <dbReference type="EMBL" id="OQO06545.1"/>
    </source>
</evidence>
<dbReference type="AlphaFoldDB" id="A0A1V8T553"/>
<dbReference type="Pfam" id="PF11951">
    <property type="entry name" value="Fungal_trans_2"/>
    <property type="match status" value="1"/>
</dbReference>
<name>A0A1V8T553_9PEZI</name>
<dbReference type="Proteomes" id="UP000192596">
    <property type="component" value="Unassembled WGS sequence"/>
</dbReference>
<proteinExistence type="predicted"/>
<sequence length="373" mass="42697">MLPNRMDGDRKAVAAWLYAFLRDPLIFHDSHWCAAIHRDLLGNSSRWTEEYEVLLHKQKAIRLLRISMESFQTDDVDWIIYAIICLSRADLQLVNGGTTKSRRPSRTFPLHIGQIFNIKGGLSHIKTPGLAARLALIDLTAASTAGECPRFGRYWQHDFSDLGMFWALIKPDPMLEGHGFVLAAHGRMPREALTLFKNLSVIDKLLSRHGSQWGQSDEVSALIQVRNKLHYDLLCMPAWDDLPEEEKSLTHSAIYDVSRITCTIYSNAVLLGLPPHTGWHQQLTSRLRPLLSLFMLDSAIDEAWPLLVWNAMVVGMAAYRSPHRQFFEHYLRDQLSLPQELDWRVVRNHVKTFIWSDLACEHGAAVLWDRVSS</sequence>
<dbReference type="OrthoDB" id="3469466at2759"/>
<keyword evidence="2" id="KW-1185">Reference proteome</keyword>
<evidence type="ECO:0000313" key="2">
    <source>
        <dbReference type="Proteomes" id="UP000192596"/>
    </source>
</evidence>
<organism evidence="1 2">
    <name type="scientific">Cryoendolithus antarcticus</name>
    <dbReference type="NCBI Taxonomy" id="1507870"/>
    <lineage>
        <taxon>Eukaryota</taxon>
        <taxon>Fungi</taxon>
        <taxon>Dikarya</taxon>
        <taxon>Ascomycota</taxon>
        <taxon>Pezizomycotina</taxon>
        <taxon>Dothideomycetes</taxon>
        <taxon>Dothideomycetidae</taxon>
        <taxon>Cladosporiales</taxon>
        <taxon>Cladosporiaceae</taxon>
        <taxon>Cryoendolithus</taxon>
    </lineage>
</organism>
<protein>
    <submittedName>
        <fullName evidence="1">Uncharacterized protein</fullName>
    </submittedName>
</protein>
<reference evidence="2" key="1">
    <citation type="submission" date="2017-03" db="EMBL/GenBank/DDBJ databases">
        <title>Genomes of endolithic fungi from Antarctica.</title>
        <authorList>
            <person name="Coleine C."/>
            <person name="Masonjones S."/>
            <person name="Stajich J.E."/>
        </authorList>
    </citation>
    <scope>NUCLEOTIDE SEQUENCE [LARGE SCALE GENOMIC DNA]</scope>
    <source>
        <strain evidence="2">CCFEE 5527</strain>
    </source>
</reference>